<dbReference type="OrthoDB" id="5191051at2"/>
<proteinExistence type="predicted"/>
<dbReference type="Proteomes" id="UP000294927">
    <property type="component" value="Unassembled WGS sequence"/>
</dbReference>
<dbReference type="SUPFAM" id="SSF55729">
    <property type="entry name" value="Acyl-CoA N-acyltransferases (Nat)"/>
    <property type="match status" value="1"/>
</dbReference>
<gene>
    <name evidence="2" type="ORF">CLV71_11010</name>
</gene>
<evidence type="ECO:0000259" key="1">
    <source>
        <dbReference type="PROSITE" id="PS51186"/>
    </source>
</evidence>
<dbReference type="GO" id="GO:0005737">
    <property type="term" value="C:cytoplasm"/>
    <property type="evidence" value="ECO:0007669"/>
    <property type="project" value="TreeGrafter"/>
</dbReference>
<keyword evidence="3" id="KW-1185">Reference proteome</keyword>
<dbReference type="AlphaFoldDB" id="A0A4V3FSC0"/>
<dbReference type="PROSITE" id="PS51186">
    <property type="entry name" value="GNAT"/>
    <property type="match status" value="1"/>
</dbReference>
<dbReference type="InterPro" id="IPR051908">
    <property type="entry name" value="Ribosomal_N-acetyltransferase"/>
</dbReference>
<comment type="caution">
    <text evidence="2">The sequence shown here is derived from an EMBL/GenBank/DDBJ whole genome shotgun (WGS) entry which is preliminary data.</text>
</comment>
<organism evidence="2 3">
    <name type="scientific">Actinophytocola oryzae</name>
    <dbReference type="NCBI Taxonomy" id="502181"/>
    <lineage>
        <taxon>Bacteria</taxon>
        <taxon>Bacillati</taxon>
        <taxon>Actinomycetota</taxon>
        <taxon>Actinomycetes</taxon>
        <taxon>Pseudonocardiales</taxon>
        <taxon>Pseudonocardiaceae</taxon>
    </lineage>
</organism>
<dbReference type="RefSeq" id="WP_133905364.1">
    <property type="nucleotide sequence ID" value="NZ_SOCP01000010.1"/>
</dbReference>
<dbReference type="GO" id="GO:1990189">
    <property type="term" value="F:protein N-terminal-serine acetyltransferase activity"/>
    <property type="evidence" value="ECO:0007669"/>
    <property type="project" value="TreeGrafter"/>
</dbReference>
<dbReference type="InterPro" id="IPR016181">
    <property type="entry name" value="Acyl_CoA_acyltransferase"/>
</dbReference>
<sequence>MLSLRLTDDAELRALEPWHADEFARHVAAAEEHLGEWLPWGRTANTPIGAAALLQRYADQQARGEGRIFGIWVDGKLSGGTLFRVWDKVNDLCEVGVWLAPEVTGRGLITRAVTEMLDWAIHVRGMHRVEWRCSSANEPSRRAAQRLGMTLEGTLRQAFCLNDKRHDVEVWSVLATEWPTTR</sequence>
<dbReference type="Pfam" id="PF13302">
    <property type="entry name" value="Acetyltransf_3"/>
    <property type="match status" value="1"/>
</dbReference>
<dbReference type="GO" id="GO:0008999">
    <property type="term" value="F:protein-N-terminal-alanine acetyltransferase activity"/>
    <property type="evidence" value="ECO:0007669"/>
    <property type="project" value="TreeGrafter"/>
</dbReference>
<dbReference type="PANTHER" id="PTHR43441:SF10">
    <property type="entry name" value="ACETYLTRANSFERASE"/>
    <property type="match status" value="1"/>
</dbReference>
<reference evidence="2 3" key="1">
    <citation type="submission" date="2019-03" db="EMBL/GenBank/DDBJ databases">
        <title>Genomic Encyclopedia of Archaeal and Bacterial Type Strains, Phase II (KMG-II): from individual species to whole genera.</title>
        <authorList>
            <person name="Goeker M."/>
        </authorList>
    </citation>
    <scope>NUCLEOTIDE SEQUENCE [LARGE SCALE GENOMIC DNA]</scope>
    <source>
        <strain evidence="2 3">DSM 45499</strain>
    </source>
</reference>
<keyword evidence="2" id="KW-0808">Transferase</keyword>
<protein>
    <submittedName>
        <fullName evidence="2">RimJ/RimL family protein N-acetyltransferase</fullName>
    </submittedName>
</protein>
<evidence type="ECO:0000313" key="2">
    <source>
        <dbReference type="EMBL" id="TDV46831.1"/>
    </source>
</evidence>
<name>A0A4V3FSC0_9PSEU</name>
<dbReference type="PANTHER" id="PTHR43441">
    <property type="entry name" value="RIBOSOMAL-PROTEIN-SERINE ACETYLTRANSFERASE"/>
    <property type="match status" value="1"/>
</dbReference>
<feature type="domain" description="N-acetyltransferase" evidence="1">
    <location>
        <begin position="24"/>
        <end position="167"/>
    </location>
</feature>
<dbReference type="EMBL" id="SOCP01000010">
    <property type="protein sequence ID" value="TDV46831.1"/>
    <property type="molecule type" value="Genomic_DNA"/>
</dbReference>
<dbReference type="Gene3D" id="3.40.630.30">
    <property type="match status" value="1"/>
</dbReference>
<dbReference type="InterPro" id="IPR000182">
    <property type="entry name" value="GNAT_dom"/>
</dbReference>
<accession>A0A4V3FSC0</accession>
<evidence type="ECO:0000313" key="3">
    <source>
        <dbReference type="Proteomes" id="UP000294927"/>
    </source>
</evidence>